<reference evidence="3" key="1">
    <citation type="journal article" date="2015" name="Int. J. Syst. Evol. Microbiol.">
        <title>Rhizobium alvei sp. nov., isolated from a freshwater river.</title>
        <authorList>
            <person name="Sheu S.Y."/>
            <person name="Huang H.W."/>
            <person name="Young C.C."/>
            <person name="Chen W.M."/>
        </authorList>
    </citation>
    <scope>NUCLEOTIDE SEQUENCE</scope>
    <source>
        <strain evidence="3">TNR-22</strain>
    </source>
</reference>
<dbReference type="EMBL" id="JAUOZU010000013">
    <property type="protein sequence ID" value="MDO6965850.1"/>
    <property type="molecule type" value="Genomic_DNA"/>
</dbReference>
<evidence type="ECO:0000256" key="1">
    <source>
        <dbReference type="SAM" id="Phobius"/>
    </source>
</evidence>
<name>A0ABT8YQ54_9HYPH</name>
<keyword evidence="1" id="KW-0812">Transmembrane</keyword>
<feature type="transmembrane region" description="Helical" evidence="1">
    <location>
        <begin position="113"/>
        <end position="133"/>
    </location>
</feature>
<feature type="domain" description="Heparan-alpha-glucosaminide N-acetyltransferase catalytic" evidence="2">
    <location>
        <begin position="15"/>
        <end position="238"/>
    </location>
</feature>
<accession>A0ABT8YQ54</accession>
<dbReference type="Proteomes" id="UP001174932">
    <property type="component" value="Unassembled WGS sequence"/>
</dbReference>
<sequence>MTEQTTTVEAAPKRRILLLDILRGTALIAMASYHFLWDLGDFGYLDPSYPATGWPKIYARCIASTFLFLAGLSMVLGHEQGFRARAYLIRLGKIVAAAALVSLASALAMPQGLIFFGILHAIAAMSVIGLLALRLPAWFNVILAALAFLAPRYFASESFNTPWLWWVGLSTETRLSFDYVPILPWLCPFLLGMALGQSSTATAALRHFAQGISGKNPVSRLLVFFGRHSLTLYLVHQPVLIALLWMFSQIVPAPQADPVASYLESCVAGCSKEQDKALCRVFCQCTLEELQAQNLFSAFQSGAISAEHDERIKAIAVQCSVPALE</sequence>
<proteinExistence type="predicted"/>
<evidence type="ECO:0000259" key="2">
    <source>
        <dbReference type="Pfam" id="PF07786"/>
    </source>
</evidence>
<evidence type="ECO:0000313" key="4">
    <source>
        <dbReference type="Proteomes" id="UP001174932"/>
    </source>
</evidence>
<dbReference type="RefSeq" id="WP_304377780.1">
    <property type="nucleotide sequence ID" value="NZ_JAUOZU010000013.1"/>
</dbReference>
<keyword evidence="1" id="KW-0472">Membrane</keyword>
<dbReference type="Pfam" id="PF07786">
    <property type="entry name" value="HGSNAT_cat"/>
    <property type="match status" value="1"/>
</dbReference>
<feature type="transmembrane region" description="Helical" evidence="1">
    <location>
        <begin position="88"/>
        <end position="107"/>
    </location>
</feature>
<keyword evidence="1" id="KW-1133">Transmembrane helix</keyword>
<feature type="transmembrane region" description="Helical" evidence="1">
    <location>
        <begin position="16"/>
        <end position="37"/>
    </location>
</feature>
<feature type="transmembrane region" description="Helical" evidence="1">
    <location>
        <begin position="182"/>
        <end position="209"/>
    </location>
</feature>
<gene>
    <name evidence="3" type="ORF">Q4481_17975</name>
</gene>
<dbReference type="InterPro" id="IPR012429">
    <property type="entry name" value="HGSNAT_cat"/>
</dbReference>
<feature type="transmembrane region" description="Helical" evidence="1">
    <location>
        <begin position="57"/>
        <end position="76"/>
    </location>
</feature>
<comment type="caution">
    <text evidence="3">The sequence shown here is derived from an EMBL/GenBank/DDBJ whole genome shotgun (WGS) entry which is preliminary data.</text>
</comment>
<organism evidence="3 4">
    <name type="scientific">Rhizobium alvei</name>
    <dbReference type="NCBI Taxonomy" id="1132659"/>
    <lineage>
        <taxon>Bacteria</taxon>
        <taxon>Pseudomonadati</taxon>
        <taxon>Pseudomonadota</taxon>
        <taxon>Alphaproteobacteria</taxon>
        <taxon>Hyphomicrobiales</taxon>
        <taxon>Rhizobiaceae</taxon>
        <taxon>Rhizobium/Agrobacterium group</taxon>
        <taxon>Rhizobium</taxon>
    </lineage>
</organism>
<evidence type="ECO:0000313" key="3">
    <source>
        <dbReference type="EMBL" id="MDO6965850.1"/>
    </source>
</evidence>
<protein>
    <submittedName>
        <fullName evidence="3">DUF1624 domain-containing protein</fullName>
    </submittedName>
</protein>
<feature type="transmembrane region" description="Helical" evidence="1">
    <location>
        <begin position="138"/>
        <end position="155"/>
    </location>
</feature>
<keyword evidence="4" id="KW-1185">Reference proteome</keyword>
<reference evidence="3" key="2">
    <citation type="submission" date="2023-07" db="EMBL/GenBank/DDBJ databases">
        <authorList>
            <person name="Shen H."/>
        </authorList>
    </citation>
    <scope>NUCLEOTIDE SEQUENCE</scope>
    <source>
        <strain evidence="3">TNR-22</strain>
    </source>
</reference>